<proteinExistence type="predicted"/>
<accession>A0AAW1PPC2</accession>
<sequence length="721" mass="76414">MAGSDDKQRAVLGCLRAHPKVAACAALRRTGKDDEYDSDDSPSKTDIEQGKLAHRIAAKLETERAYVARYGQKADAVLGTKKEGSIAGTPKTVVIKAIRDPEDLHKQGTTPGGGVDRTWSGSLKRMLSSLGSWDALQHPVHLMHADSADSSASVSARSNLSKQSTLSKVGSQDVASPVAHPGTSRLSPLKVPGKRDLDHQTTRHIDASEMAAIVSSPNSFMRAATSQPVAYHEHDRAHHDLHHEDAQRAQQPSVAHKGPGLIGQLFRRKLEQQMPHPEAPHEAEPDSQPATPRIYVRRDSKDDEQEDGVADRRQSSSSEESEGDKRASDDGSFITATSGSIASSESGHTSLRSASSGNLPSQGPGRQADPALGPQSSTKGGSQGPGRDPQAGARQDATQQSMPQRSRNVSRAGSLASSQDTTWHEVELASDPEDDKASVATHGSRRTSVLSRASSADPAEGSLPDPAAVAAFAAMGTAAAAELQVLRCLPFSDLPHQAAQVAMIVVITLEEVLPRPKSGLLSRMLRLAEVSLAGNGSLEDPVFLLHPGGEYHLGISVLHPAAGRVLPIKCASWVRIQPVDGEPLTLDVDPRGQESPDRLSASGEAEAAASHPSKDRRGTAAWDTTLHDSPILSSVAAAGDGKQATVLPVEITIGFKCKRHGKGGHHAEMVVSKALNVKVVARGTERAPGSEFKPNEAMEQLLTAWGHDDLNAHVVMCIKSR</sequence>
<feature type="region of interest" description="Disordered" evidence="1">
    <location>
        <begin position="28"/>
        <end position="47"/>
    </location>
</feature>
<gene>
    <name evidence="2" type="ORF">WJX72_007489</name>
</gene>
<feature type="region of interest" description="Disordered" evidence="1">
    <location>
        <begin position="153"/>
        <end position="198"/>
    </location>
</feature>
<name>A0AAW1PPC2_9CHLO</name>
<feature type="compositionally biased region" description="Basic and acidic residues" evidence="1">
    <location>
        <begin position="588"/>
        <end position="597"/>
    </location>
</feature>
<keyword evidence="3" id="KW-1185">Reference proteome</keyword>
<dbReference type="Proteomes" id="UP001489004">
    <property type="component" value="Unassembled WGS sequence"/>
</dbReference>
<evidence type="ECO:0000256" key="1">
    <source>
        <dbReference type="SAM" id="MobiDB-lite"/>
    </source>
</evidence>
<feature type="compositionally biased region" description="Polar residues" evidence="1">
    <location>
        <begin position="159"/>
        <end position="174"/>
    </location>
</feature>
<dbReference type="AlphaFoldDB" id="A0AAW1PPC2"/>
<evidence type="ECO:0000313" key="3">
    <source>
        <dbReference type="Proteomes" id="UP001489004"/>
    </source>
</evidence>
<organism evidence="2 3">
    <name type="scientific">[Myrmecia] bisecta</name>
    <dbReference type="NCBI Taxonomy" id="41462"/>
    <lineage>
        <taxon>Eukaryota</taxon>
        <taxon>Viridiplantae</taxon>
        <taxon>Chlorophyta</taxon>
        <taxon>core chlorophytes</taxon>
        <taxon>Trebouxiophyceae</taxon>
        <taxon>Trebouxiales</taxon>
        <taxon>Trebouxiaceae</taxon>
        <taxon>Myrmecia</taxon>
    </lineage>
</organism>
<comment type="caution">
    <text evidence="2">The sequence shown here is derived from an EMBL/GenBank/DDBJ whole genome shotgun (WGS) entry which is preliminary data.</text>
</comment>
<feature type="region of interest" description="Disordered" evidence="1">
    <location>
        <begin position="584"/>
        <end position="620"/>
    </location>
</feature>
<reference evidence="2 3" key="1">
    <citation type="journal article" date="2024" name="Nat. Commun.">
        <title>Phylogenomics reveals the evolutionary origins of lichenization in chlorophyte algae.</title>
        <authorList>
            <person name="Puginier C."/>
            <person name="Libourel C."/>
            <person name="Otte J."/>
            <person name="Skaloud P."/>
            <person name="Haon M."/>
            <person name="Grisel S."/>
            <person name="Petersen M."/>
            <person name="Berrin J.G."/>
            <person name="Delaux P.M."/>
            <person name="Dal Grande F."/>
            <person name="Keller J."/>
        </authorList>
    </citation>
    <scope>NUCLEOTIDE SEQUENCE [LARGE SCALE GENOMIC DNA]</scope>
    <source>
        <strain evidence="2 3">SAG 2043</strain>
    </source>
</reference>
<evidence type="ECO:0000313" key="2">
    <source>
        <dbReference type="EMBL" id="KAK9810260.1"/>
    </source>
</evidence>
<dbReference type="EMBL" id="JALJOR010000010">
    <property type="protein sequence ID" value="KAK9810260.1"/>
    <property type="molecule type" value="Genomic_DNA"/>
</dbReference>
<feature type="compositionally biased region" description="Low complexity" evidence="1">
    <location>
        <begin position="600"/>
        <end position="610"/>
    </location>
</feature>
<protein>
    <submittedName>
        <fullName evidence="2">Uncharacterized protein</fullName>
    </submittedName>
</protein>
<feature type="compositionally biased region" description="Polar residues" evidence="1">
    <location>
        <begin position="396"/>
        <end position="421"/>
    </location>
</feature>
<feature type="region of interest" description="Disordered" evidence="1">
    <location>
        <begin position="239"/>
        <end position="462"/>
    </location>
</feature>
<feature type="compositionally biased region" description="Polar residues" evidence="1">
    <location>
        <begin position="334"/>
        <end position="361"/>
    </location>
</feature>